<dbReference type="Proteomes" id="UP000655225">
    <property type="component" value="Unassembled WGS sequence"/>
</dbReference>
<feature type="region of interest" description="Disordered" evidence="1">
    <location>
        <begin position="28"/>
        <end position="52"/>
    </location>
</feature>
<keyword evidence="3" id="KW-1185">Reference proteome</keyword>
<dbReference type="PANTHER" id="PTHR33443">
    <property type="entry name" value="ZGC:112980"/>
    <property type="match status" value="1"/>
</dbReference>
<evidence type="ECO:0000256" key="1">
    <source>
        <dbReference type="SAM" id="MobiDB-lite"/>
    </source>
</evidence>
<dbReference type="EMBL" id="JABCRI010000001">
    <property type="protein sequence ID" value="KAF8412809.1"/>
    <property type="molecule type" value="Genomic_DNA"/>
</dbReference>
<organism evidence="2 3">
    <name type="scientific">Tetracentron sinense</name>
    <name type="common">Spur-leaf</name>
    <dbReference type="NCBI Taxonomy" id="13715"/>
    <lineage>
        <taxon>Eukaryota</taxon>
        <taxon>Viridiplantae</taxon>
        <taxon>Streptophyta</taxon>
        <taxon>Embryophyta</taxon>
        <taxon>Tracheophyta</taxon>
        <taxon>Spermatophyta</taxon>
        <taxon>Magnoliopsida</taxon>
        <taxon>Trochodendrales</taxon>
        <taxon>Trochodendraceae</taxon>
        <taxon>Tetracentron</taxon>
    </lineage>
</organism>
<comment type="caution">
    <text evidence="2">The sequence shown here is derived from an EMBL/GenBank/DDBJ whole genome shotgun (WGS) entry which is preliminary data.</text>
</comment>
<name>A0A834ZS49_TETSI</name>
<dbReference type="AlphaFoldDB" id="A0A834ZS49"/>
<dbReference type="OMA" id="KHPFEKT"/>
<protein>
    <submittedName>
        <fullName evidence="2">Uncharacterized protein</fullName>
    </submittedName>
</protein>
<reference evidence="2 3" key="1">
    <citation type="submission" date="2020-04" db="EMBL/GenBank/DDBJ databases">
        <title>Plant Genome Project.</title>
        <authorList>
            <person name="Zhang R.-G."/>
        </authorList>
    </citation>
    <scope>NUCLEOTIDE SEQUENCE [LARGE SCALE GENOMIC DNA]</scope>
    <source>
        <strain evidence="2">YNK0</strain>
        <tissue evidence="2">Leaf</tissue>
    </source>
</reference>
<gene>
    <name evidence="2" type="ORF">HHK36_000780</name>
</gene>
<evidence type="ECO:0000313" key="2">
    <source>
        <dbReference type="EMBL" id="KAF8412809.1"/>
    </source>
</evidence>
<dbReference type="InterPro" id="IPR053234">
    <property type="entry name" value="RPM1_Interactor"/>
</dbReference>
<dbReference type="PANTHER" id="PTHR33443:SF30">
    <property type="entry name" value="SARCOSINE DEHYDROGENASE-2C PROTEIN"/>
    <property type="match status" value="1"/>
</dbReference>
<accession>A0A834ZS49</accession>
<dbReference type="OrthoDB" id="266020at2759"/>
<feature type="compositionally biased region" description="Acidic residues" evidence="1">
    <location>
        <begin position="30"/>
        <end position="47"/>
    </location>
</feature>
<proteinExistence type="predicted"/>
<sequence>MLQRLQRSSRGKMERKIKKEIIVIDIWSSSDEDEDEDEEEDEEEDDGSPPRSIFCLKKSSIADIKLIEEKEDCFILDYDPFESIDISKILTISTPDDDDDDAPDLSVVSERGQVACRDYPHSRHLCVKFPFDKTPHESYCEKCYCYVCDSIAPCKSWRGYETGHCHATEHDYRWKSQRKKPETVIPQD</sequence>
<evidence type="ECO:0000313" key="3">
    <source>
        <dbReference type="Proteomes" id="UP000655225"/>
    </source>
</evidence>